<evidence type="ECO:0000313" key="4">
    <source>
        <dbReference type="Proteomes" id="UP000027586"/>
    </source>
</evidence>
<dbReference type="InterPro" id="IPR035925">
    <property type="entry name" value="BSD_dom_sf"/>
</dbReference>
<dbReference type="EMBL" id="CBTN010000108">
    <property type="protein sequence ID" value="CDH60809.1"/>
    <property type="molecule type" value="Genomic_DNA"/>
</dbReference>
<dbReference type="STRING" id="1263082.A0A068SEU8"/>
<dbReference type="InterPro" id="IPR005607">
    <property type="entry name" value="BSD_dom"/>
</dbReference>
<dbReference type="AlphaFoldDB" id="A0A068SEU8"/>
<proteinExistence type="predicted"/>
<evidence type="ECO:0000313" key="3">
    <source>
        <dbReference type="EMBL" id="CDH60809.1"/>
    </source>
</evidence>
<organism evidence="3 4">
    <name type="scientific">Lichtheimia corymbifera JMRC:FSU:9682</name>
    <dbReference type="NCBI Taxonomy" id="1263082"/>
    <lineage>
        <taxon>Eukaryota</taxon>
        <taxon>Fungi</taxon>
        <taxon>Fungi incertae sedis</taxon>
        <taxon>Mucoromycota</taxon>
        <taxon>Mucoromycotina</taxon>
        <taxon>Mucoromycetes</taxon>
        <taxon>Mucorales</taxon>
        <taxon>Lichtheimiaceae</taxon>
        <taxon>Lichtheimia</taxon>
    </lineage>
</organism>
<dbReference type="GO" id="GO:0038203">
    <property type="term" value="P:TORC2 signaling"/>
    <property type="evidence" value="ECO:0007669"/>
    <property type="project" value="TreeGrafter"/>
</dbReference>
<keyword evidence="4" id="KW-1185">Reference proteome</keyword>
<dbReference type="VEuPathDB" id="FungiDB:LCOR_11587.1"/>
<dbReference type="SMART" id="SM00751">
    <property type="entry name" value="BSD"/>
    <property type="match status" value="1"/>
</dbReference>
<dbReference type="Proteomes" id="UP000027586">
    <property type="component" value="Unassembled WGS sequence"/>
</dbReference>
<sequence>MMKISRYGVSQSITDASCFDTAHFPTYSMTSKDSTNQSSFFTSVSSTLSSWSSSLQKETEQSFPGTMKRFGDLTQLVQQKAREFPSNIANLPSALEAEHQQFVKGNIVSKNGRSELVAPWQGYGAYEKRIKQRVLALSKDERNLTIPPPEDTSFQFDIKAYSQSAAAALKYDPELAKLRFRLVPQHVTEPTFWRNYFYRVTLEKQAVLSSTDIDPNDTPEEPHDVLFDYAASDDEEDNTEQEKQSQPKSVVQKDPPAEEKKDDTKITASLDAKTDDRNTSPEPKPTSTTTAESKDYDGMEEWERELRKAAGEF</sequence>
<feature type="region of interest" description="Disordered" evidence="1">
    <location>
        <begin position="233"/>
        <end position="313"/>
    </location>
</feature>
<reference evidence="3" key="1">
    <citation type="submission" date="2013-08" db="EMBL/GenBank/DDBJ databases">
        <title>Gene expansion shapes genome architecture in the human pathogen Lichtheimia corymbifera: an evolutionary genomics analysis in the ancient terrestrial Mucorales (Mucoromycotina).</title>
        <authorList>
            <person name="Schwartze V.U."/>
            <person name="Winter S."/>
            <person name="Shelest E."/>
            <person name="Marcet-Houben M."/>
            <person name="Horn F."/>
            <person name="Wehner S."/>
            <person name="Hoffmann K."/>
            <person name="Riege K."/>
            <person name="Sammeth M."/>
            <person name="Nowrousian M."/>
            <person name="Valiante V."/>
            <person name="Linde J."/>
            <person name="Jacobsen I.D."/>
            <person name="Marz M."/>
            <person name="Brakhage A.A."/>
            <person name="Gabaldon T."/>
            <person name="Bocker S."/>
            <person name="Voigt K."/>
        </authorList>
    </citation>
    <scope>NUCLEOTIDE SEQUENCE [LARGE SCALE GENOMIC DNA]</scope>
    <source>
        <strain evidence="3">FSU 9682</strain>
    </source>
</reference>
<evidence type="ECO:0000259" key="2">
    <source>
        <dbReference type="PROSITE" id="PS50858"/>
    </source>
</evidence>
<dbReference type="PROSITE" id="PS50858">
    <property type="entry name" value="BSD"/>
    <property type="match status" value="1"/>
</dbReference>
<feature type="compositionally biased region" description="Basic and acidic residues" evidence="1">
    <location>
        <begin position="304"/>
        <end position="313"/>
    </location>
</feature>
<comment type="caution">
    <text evidence="3">The sequence shown here is derived from an EMBL/GenBank/DDBJ whole genome shotgun (WGS) entry which is preliminary data.</text>
</comment>
<dbReference type="GO" id="GO:0005634">
    <property type="term" value="C:nucleus"/>
    <property type="evidence" value="ECO:0007669"/>
    <property type="project" value="TreeGrafter"/>
</dbReference>
<name>A0A068SEU8_9FUNG</name>
<feature type="compositionally biased region" description="Basic and acidic residues" evidence="1">
    <location>
        <begin position="255"/>
        <end position="265"/>
    </location>
</feature>
<evidence type="ECO:0000256" key="1">
    <source>
        <dbReference type="SAM" id="MobiDB-lite"/>
    </source>
</evidence>
<dbReference type="InterPro" id="IPR051494">
    <property type="entry name" value="BSD_domain-containing"/>
</dbReference>
<dbReference type="PANTHER" id="PTHR16019">
    <property type="entry name" value="SYNAPSE-ASSOCIATED PROTEIN"/>
    <property type="match status" value="1"/>
</dbReference>
<dbReference type="PANTHER" id="PTHR16019:SF6">
    <property type="entry name" value="SYNAPSE-ASSOCIATED PROTEIN 1"/>
    <property type="match status" value="1"/>
</dbReference>
<dbReference type="SUPFAM" id="SSF140383">
    <property type="entry name" value="BSD domain-like"/>
    <property type="match status" value="1"/>
</dbReference>
<feature type="domain" description="BSD" evidence="2">
    <location>
        <begin position="150"/>
        <end position="204"/>
    </location>
</feature>
<dbReference type="Gene3D" id="1.10.3970.10">
    <property type="entry name" value="BSD domain"/>
    <property type="match status" value="1"/>
</dbReference>
<gene>
    <name evidence="3" type="ORF">LCOR_11587.1</name>
</gene>
<accession>A0A068SEU8</accession>
<dbReference type="OrthoDB" id="47923at2759"/>
<dbReference type="Pfam" id="PF03909">
    <property type="entry name" value="BSD"/>
    <property type="match status" value="1"/>
</dbReference>
<protein>
    <recommendedName>
        <fullName evidence="2">BSD domain-containing protein</fullName>
    </recommendedName>
</protein>
<dbReference type="GO" id="GO:0005794">
    <property type="term" value="C:Golgi apparatus"/>
    <property type="evidence" value="ECO:0007669"/>
    <property type="project" value="TreeGrafter"/>
</dbReference>